<evidence type="ECO:0000256" key="6">
    <source>
        <dbReference type="ARBA" id="ARBA00022989"/>
    </source>
</evidence>
<dbReference type="Gene3D" id="1.10.3470.10">
    <property type="entry name" value="ABC transporter involved in vitamin B12 uptake, BtuC"/>
    <property type="match status" value="1"/>
</dbReference>
<dbReference type="FunFam" id="1.10.3470.10:FF:000001">
    <property type="entry name" value="Vitamin B12 ABC transporter permease BtuC"/>
    <property type="match status" value="1"/>
</dbReference>
<dbReference type="Pfam" id="PF01032">
    <property type="entry name" value="FecCD"/>
    <property type="match status" value="1"/>
</dbReference>
<proteinExistence type="inferred from homology"/>
<feature type="transmembrane region" description="Helical" evidence="8">
    <location>
        <begin position="125"/>
        <end position="148"/>
    </location>
</feature>
<keyword evidence="6 8" id="KW-1133">Transmembrane helix</keyword>
<name>A0A6S6PI66_9MYCO</name>
<evidence type="ECO:0000313" key="9">
    <source>
        <dbReference type="EMBL" id="BCI56160.1"/>
    </source>
</evidence>
<feature type="transmembrane region" description="Helical" evidence="8">
    <location>
        <begin position="160"/>
        <end position="182"/>
    </location>
</feature>
<keyword evidence="4" id="KW-1003">Cell membrane</keyword>
<feature type="transmembrane region" description="Helical" evidence="8">
    <location>
        <begin position="320"/>
        <end position="338"/>
    </location>
</feature>
<dbReference type="GO" id="GO:0033214">
    <property type="term" value="P:siderophore-iron import into cell"/>
    <property type="evidence" value="ECO:0007669"/>
    <property type="project" value="TreeGrafter"/>
</dbReference>
<evidence type="ECO:0000313" key="10">
    <source>
        <dbReference type="Proteomes" id="UP000515734"/>
    </source>
</evidence>
<feature type="transmembrane region" description="Helical" evidence="8">
    <location>
        <begin position="101"/>
        <end position="119"/>
    </location>
</feature>
<dbReference type="CDD" id="cd06550">
    <property type="entry name" value="TM_ABC_iron-siderophores_like"/>
    <property type="match status" value="1"/>
</dbReference>
<dbReference type="EMBL" id="AP023287">
    <property type="protein sequence ID" value="BCI56160.1"/>
    <property type="molecule type" value="Genomic_DNA"/>
</dbReference>
<evidence type="ECO:0000256" key="2">
    <source>
        <dbReference type="ARBA" id="ARBA00007935"/>
    </source>
</evidence>
<dbReference type="GO" id="GO:0022857">
    <property type="term" value="F:transmembrane transporter activity"/>
    <property type="evidence" value="ECO:0007669"/>
    <property type="project" value="InterPro"/>
</dbReference>
<dbReference type="InterPro" id="IPR000522">
    <property type="entry name" value="ABC_transptr_permease_BtuC"/>
</dbReference>
<dbReference type="GO" id="GO:0005886">
    <property type="term" value="C:plasma membrane"/>
    <property type="evidence" value="ECO:0007669"/>
    <property type="project" value="UniProtKB-SubCell"/>
</dbReference>
<reference evidence="9 10" key="1">
    <citation type="submission" date="2020-07" db="EMBL/GenBank/DDBJ databases">
        <title>Complete genome sequence of Mycolicibacterium litorale like strain isolated from cardiac implantable electronic device infection.</title>
        <authorList>
            <person name="Fukano H."/>
            <person name="Miyama H."/>
            <person name="Hoshino Y."/>
        </authorList>
    </citation>
    <scope>NUCLEOTIDE SEQUENCE [LARGE SCALE GENOMIC DNA]</scope>
    <source>
        <strain evidence="9 10">NIIDNTM18</strain>
    </source>
</reference>
<comment type="subcellular location">
    <subcellularLocation>
        <location evidence="1">Cell membrane</location>
        <topology evidence="1">Multi-pass membrane protein</topology>
    </subcellularLocation>
</comment>
<protein>
    <submittedName>
        <fullName evidence="9">ABC transporter permease</fullName>
    </submittedName>
</protein>
<keyword evidence="5 8" id="KW-0812">Transmembrane</keyword>
<accession>A0A6S6PI66</accession>
<evidence type="ECO:0000256" key="8">
    <source>
        <dbReference type="SAM" id="Phobius"/>
    </source>
</evidence>
<feature type="transmembrane region" description="Helical" evidence="8">
    <location>
        <begin position="253"/>
        <end position="281"/>
    </location>
</feature>
<dbReference type="RefSeq" id="WP_185293757.1">
    <property type="nucleotide sequence ID" value="NZ_AP023287.1"/>
</dbReference>
<dbReference type="InterPro" id="IPR037294">
    <property type="entry name" value="ABC_BtuC-like"/>
</dbReference>
<dbReference type="PANTHER" id="PTHR30472:SF67">
    <property type="entry name" value="PERMEASE OF ABC TRANSPORTER-RELATED"/>
    <property type="match status" value="1"/>
</dbReference>
<dbReference type="SUPFAM" id="SSF81345">
    <property type="entry name" value="ABC transporter involved in vitamin B12 uptake, BtuC"/>
    <property type="match status" value="1"/>
</dbReference>
<comment type="similarity">
    <text evidence="2">Belongs to the binding-protein-dependent transport system permease family. FecCD subfamily.</text>
</comment>
<evidence type="ECO:0000256" key="7">
    <source>
        <dbReference type="ARBA" id="ARBA00023136"/>
    </source>
</evidence>
<dbReference type="Proteomes" id="UP000515734">
    <property type="component" value="Chromosome"/>
</dbReference>
<keyword evidence="3" id="KW-0813">Transport</keyword>
<dbReference type="PANTHER" id="PTHR30472">
    <property type="entry name" value="FERRIC ENTEROBACTIN TRANSPORT SYSTEM PERMEASE PROTEIN"/>
    <property type="match status" value="1"/>
</dbReference>
<feature type="transmembrane region" description="Helical" evidence="8">
    <location>
        <begin position="73"/>
        <end position="94"/>
    </location>
</feature>
<evidence type="ECO:0000256" key="1">
    <source>
        <dbReference type="ARBA" id="ARBA00004651"/>
    </source>
</evidence>
<dbReference type="AlphaFoldDB" id="A0A6S6PI66"/>
<feature type="transmembrane region" description="Helical" evidence="8">
    <location>
        <begin position="202"/>
        <end position="223"/>
    </location>
</feature>
<evidence type="ECO:0000256" key="5">
    <source>
        <dbReference type="ARBA" id="ARBA00022692"/>
    </source>
</evidence>
<organism evidence="9 10">
    <name type="scientific">Mycolicibacterium litorale</name>
    <dbReference type="NCBI Taxonomy" id="758802"/>
    <lineage>
        <taxon>Bacteria</taxon>
        <taxon>Bacillati</taxon>
        <taxon>Actinomycetota</taxon>
        <taxon>Actinomycetes</taxon>
        <taxon>Mycobacteriales</taxon>
        <taxon>Mycobacteriaceae</taxon>
        <taxon>Mycolicibacterium</taxon>
    </lineage>
</organism>
<gene>
    <name evidence="9" type="ORF">NIIDNTM18_54380</name>
</gene>
<sequence length="351" mass="35500">MKHPERWRYSAVLLVLILALAASMLAGLAIGSIAIPPGEVVRTLGHHLAPGLVDGSGSTHVDTVVVQVRAPRVVLGAVVGAGLAVVGMTLQALVRNPLADPYLLGVSSGASVGAVGVLVTGTTFLGVASTSVAAFVGALGALALVYALSRAGGRITTTRLVLAGVAVAYVLSAVTSLMLLLADSGDRARQVLTWLLGGLGGAHWDALWLPLGAVLVGLVALLAHARTLNVLLAGDEAAITMGVDVDRFRAQTFVVASLLTGVLVAVSGPIGFVGLIMPHAVRLLVGGDHRRSLPAAALTGAAFLVVADLAARTVASPQEIPVGVLTALCGGPFFLWLIRRDARRAVAGGVA</sequence>
<evidence type="ECO:0000256" key="4">
    <source>
        <dbReference type="ARBA" id="ARBA00022475"/>
    </source>
</evidence>
<keyword evidence="7 8" id="KW-0472">Membrane</keyword>
<evidence type="ECO:0000256" key="3">
    <source>
        <dbReference type="ARBA" id="ARBA00022448"/>
    </source>
</evidence>